<gene>
    <name evidence="3" type="primary">8232746</name>
    <name evidence="2" type="ORF">Phum_PHUM047070</name>
</gene>
<evidence type="ECO:0000313" key="4">
    <source>
        <dbReference type="Proteomes" id="UP000009046"/>
    </source>
</evidence>
<keyword evidence="4" id="KW-1185">Reference proteome</keyword>
<dbReference type="SUPFAM" id="SSF52833">
    <property type="entry name" value="Thioredoxin-like"/>
    <property type="match status" value="1"/>
</dbReference>
<dbReference type="CDD" id="cd02955">
    <property type="entry name" value="SSP411"/>
    <property type="match status" value="1"/>
</dbReference>
<dbReference type="HOGENOM" id="CLU_014051_4_1_1"/>
<dbReference type="STRING" id="121224.E0VAZ1"/>
<dbReference type="FunCoup" id="E0VAZ1">
    <property type="interactions" value="768"/>
</dbReference>
<dbReference type="PANTHER" id="PTHR42899">
    <property type="entry name" value="SPERMATOGENESIS-ASSOCIATED PROTEIN 20"/>
    <property type="match status" value="1"/>
</dbReference>
<dbReference type="InterPro" id="IPR036249">
    <property type="entry name" value="Thioredoxin-like_sf"/>
</dbReference>
<accession>E0VAZ1</accession>
<dbReference type="PIRSF" id="PIRSF006402">
    <property type="entry name" value="UCP006402_thioredoxin"/>
    <property type="match status" value="1"/>
</dbReference>
<evidence type="ECO:0000313" key="2">
    <source>
        <dbReference type="EMBL" id="EEB10547.1"/>
    </source>
</evidence>
<dbReference type="GO" id="GO:0005975">
    <property type="term" value="P:carbohydrate metabolic process"/>
    <property type="evidence" value="ECO:0007669"/>
    <property type="project" value="InterPro"/>
</dbReference>
<dbReference type="EMBL" id="AAZO01000554">
    <property type="status" value="NOT_ANNOTATED_CDS"/>
    <property type="molecule type" value="Genomic_DNA"/>
</dbReference>
<dbReference type="Proteomes" id="UP000009046">
    <property type="component" value="Unassembled WGS sequence"/>
</dbReference>
<feature type="domain" description="Spermatogenesis-associated protein 20-like TRX" evidence="1">
    <location>
        <begin position="66"/>
        <end position="159"/>
    </location>
</feature>
<dbReference type="Gene3D" id="3.40.30.10">
    <property type="entry name" value="Glutaredoxin"/>
    <property type="match status" value="1"/>
</dbReference>
<dbReference type="Gene3D" id="1.50.10.10">
    <property type="match status" value="1"/>
</dbReference>
<dbReference type="OMA" id="PFYFGTY"/>
<dbReference type="InterPro" id="IPR012341">
    <property type="entry name" value="6hp_glycosidase-like_sf"/>
</dbReference>
<protein>
    <recommendedName>
        <fullName evidence="1">Spermatogenesis-associated protein 20-like TRX domain-containing protein</fullName>
    </recommendedName>
</protein>
<dbReference type="EnsemblMetazoa" id="PHUM047070-RA">
    <property type="protein sequence ID" value="PHUM047070-PA"/>
    <property type="gene ID" value="PHUM047070"/>
</dbReference>
<evidence type="ECO:0000259" key="1">
    <source>
        <dbReference type="Pfam" id="PF03190"/>
    </source>
</evidence>
<evidence type="ECO:0000313" key="3">
    <source>
        <dbReference type="EnsemblMetazoa" id="PHUM047070-PA"/>
    </source>
</evidence>
<dbReference type="EMBL" id="AAZO01000555">
    <property type="status" value="NOT_ANNOTATED_CDS"/>
    <property type="molecule type" value="Genomic_DNA"/>
</dbReference>
<organism>
    <name type="scientific">Pediculus humanus subsp. corporis</name>
    <name type="common">Body louse</name>
    <dbReference type="NCBI Taxonomy" id="121224"/>
    <lineage>
        <taxon>Eukaryota</taxon>
        <taxon>Metazoa</taxon>
        <taxon>Ecdysozoa</taxon>
        <taxon>Arthropoda</taxon>
        <taxon>Hexapoda</taxon>
        <taxon>Insecta</taxon>
        <taxon>Pterygota</taxon>
        <taxon>Neoptera</taxon>
        <taxon>Paraneoptera</taxon>
        <taxon>Psocodea</taxon>
        <taxon>Troctomorpha</taxon>
        <taxon>Phthiraptera</taxon>
        <taxon>Anoplura</taxon>
        <taxon>Pediculidae</taxon>
        <taxon>Pediculus</taxon>
    </lineage>
</organism>
<reference evidence="2" key="2">
    <citation type="submission" date="2007-04" db="EMBL/GenBank/DDBJ databases">
        <title>The genome of the human body louse.</title>
        <authorList>
            <consortium name="The Human Body Louse Genome Consortium"/>
            <person name="Kirkness E."/>
            <person name="Walenz B."/>
            <person name="Hass B."/>
            <person name="Bruggner R."/>
            <person name="Strausberg R."/>
        </authorList>
    </citation>
    <scope>NUCLEOTIDE SEQUENCE</scope>
    <source>
        <strain evidence="2">USDA</strain>
    </source>
</reference>
<dbReference type="SUPFAM" id="SSF48208">
    <property type="entry name" value="Six-hairpin glycosidases"/>
    <property type="match status" value="1"/>
</dbReference>
<dbReference type="OrthoDB" id="1923667at2759"/>
<dbReference type="InParanoid" id="E0VAZ1"/>
<dbReference type="EMBL" id="DS235019">
    <property type="protein sequence ID" value="EEB10547.1"/>
    <property type="molecule type" value="Genomic_DNA"/>
</dbReference>
<reference evidence="2" key="1">
    <citation type="submission" date="2007-04" db="EMBL/GenBank/DDBJ databases">
        <title>Annotation of Pediculus humanus corporis strain USDA.</title>
        <authorList>
            <person name="Kirkness E."/>
            <person name="Hannick L."/>
            <person name="Hass B."/>
            <person name="Bruggner R."/>
            <person name="Lawson D."/>
            <person name="Bidwell S."/>
            <person name="Joardar V."/>
            <person name="Caler E."/>
            <person name="Walenz B."/>
            <person name="Inman J."/>
            <person name="Schobel S."/>
            <person name="Galinsky K."/>
            <person name="Amedeo P."/>
            <person name="Strausberg R."/>
        </authorList>
    </citation>
    <scope>NUCLEOTIDE SEQUENCE</scope>
    <source>
        <strain evidence="2">USDA</strain>
    </source>
</reference>
<dbReference type="InterPro" id="IPR024705">
    <property type="entry name" value="Ssp411"/>
</dbReference>
<dbReference type="KEGG" id="phu:Phum_PHUM047070"/>
<proteinExistence type="predicted"/>
<dbReference type="eggNOG" id="KOG2244">
    <property type="taxonomic scope" value="Eukaryota"/>
</dbReference>
<dbReference type="AlphaFoldDB" id="E0VAZ1"/>
<dbReference type="InterPro" id="IPR004879">
    <property type="entry name" value="Ssp411-like_TRX"/>
</dbReference>
<dbReference type="RefSeq" id="XP_002423285.1">
    <property type="nucleotide sequence ID" value="XM_002423240.1"/>
</dbReference>
<dbReference type="CTD" id="8232746"/>
<sequence length="774" mass="88108">MNYIPVKRILCFVSVIKKFPTKFPKNLTAILVQNYSAFKPIEGFTQKLPRKKRLFLMAGISNKVSNRLALEKSPYLLQHSTNPVDWYPWGNEAFSRAVKENKLIFLSVGYSTCHWCHVMEKESFENEEIAKIMNENFVCVKVDREERPDVDKLYMLFVQPIFGGTYFPPSDFHERPGFKSVLLILAEQWRENRQKFSENGRKIMDYIEQSSSLDNSILNPSAVNPPDISCIEKCYNSLFKSYEKNYGGFSEAPKFPHLVNLNFLFHLYAREPKSERGKTALAMCIHTLKMMANGGIHDHIGKGFSRYSVDNKWHVPHFEKMLYDQGQLAVSYATAYLTTKNQFFSEVLEGILSYVDRDLSHPDGGFYSAEDADSLSAPDSTEKKEGAFYVWTYEDIKKHLPQKIPESSELTYADVFCEYFNVKANGNVNPSKDPHNELKNQNVLIITDSEAAVAAKFNLSEERVKQILDESKKILFNLRAKRPRPHLDDKILTSWNGLMISGYAKAGQVLGNSHYVQRAIGAAKFIRQHLYKNDTKTLLRSCYKSSDNTISQIATPINGFLDDYAFLIRGLLDLYEASFDPIWIEWAESLQETQDTLFWDEGGAGYFSSPSGDSSILVRMKEDHDGAEPCGNSVSVSNLLRLGAYLDKAEYKDRAGKLLAAFTSRLKKMPVILPEMVSALLLYHDGPTQILITGKKTDPDTAALLNVVQSRFIPNRILALIDDDKESILYKKNDIIRTIKPVHGHSTAYVCHHHTCSLPINTREELAKLLDESK</sequence>
<dbReference type="GeneID" id="8232746"/>
<dbReference type="VEuPathDB" id="VectorBase:PHUM047070"/>
<dbReference type="PANTHER" id="PTHR42899:SF1">
    <property type="entry name" value="SPERMATOGENESIS-ASSOCIATED PROTEIN 20"/>
    <property type="match status" value="1"/>
</dbReference>
<dbReference type="InterPro" id="IPR008928">
    <property type="entry name" value="6-hairpin_glycosidase_sf"/>
</dbReference>
<dbReference type="Pfam" id="PF03190">
    <property type="entry name" value="Thioredox_DsbH"/>
    <property type="match status" value="1"/>
</dbReference>
<name>E0VAZ1_PEDHC</name>
<reference evidence="3" key="3">
    <citation type="submission" date="2021-02" db="UniProtKB">
        <authorList>
            <consortium name="EnsemblMetazoa"/>
        </authorList>
    </citation>
    <scope>IDENTIFICATION</scope>
    <source>
        <strain evidence="3">USDA</strain>
    </source>
</reference>